<evidence type="ECO:0000256" key="1">
    <source>
        <dbReference type="ARBA" id="ARBA00023015"/>
    </source>
</evidence>
<evidence type="ECO:0000256" key="2">
    <source>
        <dbReference type="ARBA" id="ARBA00023125"/>
    </source>
</evidence>
<dbReference type="Pfam" id="PF13545">
    <property type="entry name" value="HTH_Crp_2"/>
    <property type="match status" value="1"/>
</dbReference>
<dbReference type="Proteomes" id="UP000640426">
    <property type="component" value="Unassembled WGS sequence"/>
</dbReference>
<dbReference type="InterPro" id="IPR036388">
    <property type="entry name" value="WH-like_DNA-bd_sf"/>
</dbReference>
<dbReference type="InterPro" id="IPR014710">
    <property type="entry name" value="RmlC-like_jellyroll"/>
</dbReference>
<dbReference type="InterPro" id="IPR050397">
    <property type="entry name" value="Env_Response_Regulators"/>
</dbReference>
<proteinExistence type="predicted"/>
<dbReference type="InterPro" id="IPR018490">
    <property type="entry name" value="cNMP-bd_dom_sf"/>
</dbReference>
<dbReference type="PROSITE" id="PS51063">
    <property type="entry name" value="HTH_CRP_2"/>
    <property type="match status" value="1"/>
</dbReference>
<evidence type="ECO:0000313" key="6">
    <source>
        <dbReference type="Proteomes" id="UP000640426"/>
    </source>
</evidence>
<organism evidence="5 6">
    <name type="scientific">Sphingomonas mollis</name>
    <dbReference type="NCBI Taxonomy" id="2795726"/>
    <lineage>
        <taxon>Bacteria</taxon>
        <taxon>Pseudomonadati</taxon>
        <taxon>Pseudomonadota</taxon>
        <taxon>Alphaproteobacteria</taxon>
        <taxon>Sphingomonadales</taxon>
        <taxon>Sphingomonadaceae</taxon>
        <taxon>Sphingomonas</taxon>
    </lineage>
</organism>
<sequence length="244" mass="27107">MNKLTGFVDLTSNEISVLREATAFPRRFDARQDLIREGDTPGPVFVVLDGWVCRYKILPAGTRQIMAFLLPGDACDLHMGMFPEMDHSIQALTPARVAVIPQADMHRMMEKHRGIARAMYMAQLVDEATLRAWIVSMGRRSSVERIAHLVCELYLRAHGSGLVTGSEFALPLSQIILADTLGMTPVHINRVLKELRLAGAMKLARGSLTIIDPIRLVQIAGFDENYLHRRLGQPVIATAESGHD</sequence>
<keyword evidence="2" id="KW-0238">DNA-binding</keyword>
<dbReference type="Gene3D" id="1.10.10.10">
    <property type="entry name" value="Winged helix-like DNA-binding domain superfamily/Winged helix DNA-binding domain"/>
    <property type="match status" value="1"/>
</dbReference>
<keyword evidence="1" id="KW-0805">Transcription regulation</keyword>
<dbReference type="PANTHER" id="PTHR24567">
    <property type="entry name" value="CRP FAMILY TRANSCRIPTIONAL REGULATORY PROTEIN"/>
    <property type="match status" value="1"/>
</dbReference>
<dbReference type="Pfam" id="PF00027">
    <property type="entry name" value="cNMP_binding"/>
    <property type="match status" value="1"/>
</dbReference>
<name>A0ABS0XTT8_9SPHN</name>
<dbReference type="PANTHER" id="PTHR24567:SF68">
    <property type="entry name" value="DNA-BINDING TRANSCRIPTIONAL DUAL REGULATOR CRP"/>
    <property type="match status" value="1"/>
</dbReference>
<reference evidence="6" key="1">
    <citation type="submission" date="2020-12" db="EMBL/GenBank/DDBJ databases">
        <title>Hymenobacter sp.</title>
        <authorList>
            <person name="Kim M.K."/>
        </authorList>
    </citation>
    <scope>NUCLEOTIDE SEQUENCE [LARGE SCALE GENOMIC DNA]</scope>
    <source>
        <strain evidence="6">BT553</strain>
    </source>
</reference>
<comment type="caution">
    <text evidence="5">The sequence shown here is derived from an EMBL/GenBank/DDBJ whole genome shotgun (WGS) entry which is preliminary data.</text>
</comment>
<keyword evidence="6" id="KW-1185">Reference proteome</keyword>
<dbReference type="Gene3D" id="2.60.120.10">
    <property type="entry name" value="Jelly Rolls"/>
    <property type="match status" value="1"/>
</dbReference>
<feature type="domain" description="HTH crp-type" evidence="4">
    <location>
        <begin position="140"/>
        <end position="214"/>
    </location>
</feature>
<accession>A0ABS0XTT8</accession>
<keyword evidence="3" id="KW-0804">Transcription</keyword>
<dbReference type="SUPFAM" id="SSF46785">
    <property type="entry name" value="Winged helix' DNA-binding domain"/>
    <property type="match status" value="1"/>
</dbReference>
<dbReference type="InterPro" id="IPR012318">
    <property type="entry name" value="HTH_CRP"/>
</dbReference>
<dbReference type="InterPro" id="IPR000595">
    <property type="entry name" value="cNMP-bd_dom"/>
</dbReference>
<dbReference type="EMBL" id="JAELXS010000012">
    <property type="protein sequence ID" value="MBJ6123451.1"/>
    <property type="molecule type" value="Genomic_DNA"/>
</dbReference>
<evidence type="ECO:0000256" key="3">
    <source>
        <dbReference type="ARBA" id="ARBA00023163"/>
    </source>
</evidence>
<gene>
    <name evidence="5" type="ORF">JAO74_16815</name>
</gene>
<evidence type="ECO:0000313" key="5">
    <source>
        <dbReference type="EMBL" id="MBJ6123451.1"/>
    </source>
</evidence>
<dbReference type="SUPFAM" id="SSF51206">
    <property type="entry name" value="cAMP-binding domain-like"/>
    <property type="match status" value="1"/>
</dbReference>
<protein>
    <submittedName>
        <fullName evidence="5">Crp/Fnr family transcriptional regulator</fullName>
    </submittedName>
</protein>
<dbReference type="InterPro" id="IPR036390">
    <property type="entry name" value="WH_DNA-bd_sf"/>
</dbReference>
<dbReference type="CDD" id="cd00038">
    <property type="entry name" value="CAP_ED"/>
    <property type="match status" value="1"/>
</dbReference>
<evidence type="ECO:0000259" key="4">
    <source>
        <dbReference type="PROSITE" id="PS51063"/>
    </source>
</evidence>